<dbReference type="PANTHER" id="PTHR21506">
    <property type="entry name" value="COMPONENT OF OLIGOMERIC GOLGI COMPLEX 6"/>
    <property type="match status" value="1"/>
</dbReference>
<evidence type="ECO:0000256" key="2">
    <source>
        <dbReference type="RuleBase" id="RU365075"/>
    </source>
</evidence>
<comment type="function">
    <text evidence="1">Acts as a component of the peripheral membrane COG complex that is involved in intra-Golgi protein trafficking. COG is located at the cis-Golgi, and regulates tethering of retrograde intra-Golgi vesicles and possibly a number of other membrane trafficking events.</text>
</comment>
<keyword evidence="2" id="KW-0333">Golgi apparatus</keyword>
<reference evidence="6" key="1">
    <citation type="submission" date="2022-06" db="EMBL/GenBank/DDBJ databases">
        <authorList>
            <consortium name="SYNGENTA / RWTH Aachen University"/>
        </authorList>
    </citation>
    <scope>NUCLEOTIDE SEQUENCE</scope>
</reference>
<dbReference type="EMBL" id="CALTRL010000161">
    <property type="protein sequence ID" value="CAH7666842.1"/>
    <property type="molecule type" value="Genomic_DNA"/>
</dbReference>
<dbReference type="PANTHER" id="PTHR21506:SF0">
    <property type="entry name" value="CONSERVED OLIGOMERIC GOLGI COMPLEX SUBUNIT 6"/>
    <property type="match status" value="1"/>
</dbReference>
<comment type="similarity">
    <text evidence="2">Belongs to the COG6 family.</text>
</comment>
<accession>A0AAV0AGK9</accession>
<keyword evidence="2" id="KW-0653">Protein transport</keyword>
<comment type="subcellular location">
    <subcellularLocation>
        <location evidence="2">Golgi apparatus membrane</location>
        <topology evidence="2">Peripheral membrane protein</topology>
    </subcellularLocation>
</comment>
<comment type="function">
    <text evidence="2">Acts as component of the peripheral membrane COG complex that is involved in intra-Golgi protein trafficking. COG is located at the cis-Golgi, and regulates tethering of retrograde intra-Golgi vesicles and possibly a number of other membrane trafficking events.</text>
</comment>
<feature type="compositionally biased region" description="Basic and acidic residues" evidence="4">
    <location>
        <begin position="38"/>
        <end position="49"/>
    </location>
</feature>
<keyword evidence="2" id="KW-0472">Membrane</keyword>
<proteinExistence type="inferred from homology"/>
<dbReference type="GO" id="GO:0017119">
    <property type="term" value="C:Golgi transport complex"/>
    <property type="evidence" value="ECO:0007669"/>
    <property type="project" value="UniProtKB-UniRule"/>
</dbReference>
<keyword evidence="3" id="KW-0175">Coiled coil</keyword>
<feature type="coiled-coil region" evidence="3">
    <location>
        <begin position="205"/>
        <end position="232"/>
    </location>
</feature>
<evidence type="ECO:0000256" key="3">
    <source>
        <dbReference type="SAM" id="Coils"/>
    </source>
</evidence>
<evidence type="ECO:0000313" key="7">
    <source>
        <dbReference type="Proteomes" id="UP001153365"/>
    </source>
</evidence>
<evidence type="ECO:0000256" key="4">
    <source>
        <dbReference type="SAM" id="MobiDB-lite"/>
    </source>
</evidence>
<dbReference type="Proteomes" id="UP001153365">
    <property type="component" value="Unassembled WGS sequence"/>
</dbReference>
<organism evidence="6 7">
    <name type="scientific">Phakopsora pachyrhizi</name>
    <name type="common">Asian soybean rust disease fungus</name>
    <dbReference type="NCBI Taxonomy" id="170000"/>
    <lineage>
        <taxon>Eukaryota</taxon>
        <taxon>Fungi</taxon>
        <taxon>Dikarya</taxon>
        <taxon>Basidiomycota</taxon>
        <taxon>Pucciniomycotina</taxon>
        <taxon>Pucciniomycetes</taxon>
        <taxon>Pucciniales</taxon>
        <taxon>Phakopsoraceae</taxon>
        <taxon>Phakopsora</taxon>
    </lineage>
</organism>
<dbReference type="InterPro" id="IPR010490">
    <property type="entry name" value="COG6"/>
</dbReference>
<dbReference type="GO" id="GO:0006891">
    <property type="term" value="P:intra-Golgi vesicle-mediated transport"/>
    <property type="evidence" value="ECO:0007669"/>
    <property type="project" value="UniProtKB-UniRule"/>
</dbReference>
<dbReference type="InterPro" id="IPR048368">
    <property type="entry name" value="COG6_N"/>
</dbReference>
<gene>
    <name evidence="6" type="ORF">PPACK8108_LOCUS1199</name>
</gene>
<dbReference type="GO" id="GO:0000139">
    <property type="term" value="C:Golgi membrane"/>
    <property type="evidence" value="ECO:0007669"/>
    <property type="project" value="UniProtKB-SubCell"/>
</dbReference>
<comment type="subunit">
    <text evidence="2">Component of the conserved oligomeric Golgi complex.</text>
</comment>
<evidence type="ECO:0000313" key="6">
    <source>
        <dbReference type="EMBL" id="CAH7666842.1"/>
    </source>
</evidence>
<feature type="region of interest" description="Disordered" evidence="4">
    <location>
        <begin position="13"/>
        <end position="56"/>
    </location>
</feature>
<sequence length="309" mass="34398">MEGECQHLMAAVPELSNNGNHKKSKEVGVSKAVKKRELKTTADRSDGLPKSRATKKLKQKPRFLCAPCTDTLEENMLQIIESNPAPQSISPAIETTNVVGDAVDLVVGPLVLTVTGKRIGMAVEQPAGSGLMRAKNVQQNKPLSSLLATHQFDDPNTRLALDTLDCLNNSLNSREQSLDGSDLHNLRRILETRMRNRSRQFLNVFSDLNDRLAKLQDSLDQMHQHCDEVENQLNSSNVGTRFLLQHADGLSKESQSVATKHLLAKAFLHWFTLSNVKVQALTNREVQVNHDLFSAINHCRQIRLDCTVL</sequence>
<comment type="caution">
    <text evidence="6">The sequence shown here is derived from an EMBL/GenBank/DDBJ whole genome shotgun (WGS) entry which is preliminary data.</text>
</comment>
<evidence type="ECO:0000259" key="5">
    <source>
        <dbReference type="Pfam" id="PF06419"/>
    </source>
</evidence>
<name>A0AAV0AGK9_PHAPC</name>
<feature type="domain" description="Conserved oligomeric complex COG6 N-terminal" evidence="5">
    <location>
        <begin position="185"/>
        <end position="283"/>
    </location>
</feature>
<dbReference type="AlphaFoldDB" id="A0AAV0AGK9"/>
<dbReference type="GO" id="GO:0015031">
    <property type="term" value="P:protein transport"/>
    <property type="evidence" value="ECO:0007669"/>
    <property type="project" value="UniProtKB-KW"/>
</dbReference>
<keyword evidence="2" id="KW-0813">Transport</keyword>
<keyword evidence="7" id="KW-1185">Reference proteome</keyword>
<protein>
    <recommendedName>
        <fullName evidence="2">Conserved oligomeric Golgi complex subunit 6</fullName>
        <shortName evidence="2">COG complex subunit 6</shortName>
    </recommendedName>
    <alternativeName>
        <fullName evidence="2">Component of oligomeric Golgi complex 6</fullName>
    </alternativeName>
</protein>
<evidence type="ECO:0000256" key="1">
    <source>
        <dbReference type="ARBA" id="ARBA00043873"/>
    </source>
</evidence>
<dbReference type="Pfam" id="PF06419">
    <property type="entry name" value="COG6_N"/>
    <property type="match status" value="1"/>
</dbReference>